<protein>
    <submittedName>
        <fullName evidence="2">Uncharacterized protein</fullName>
    </submittedName>
</protein>
<evidence type="ECO:0000256" key="1">
    <source>
        <dbReference type="SAM" id="MobiDB-lite"/>
    </source>
</evidence>
<gene>
    <name evidence="2" type="ORF">GCM10009858_36290</name>
</gene>
<feature type="region of interest" description="Disordered" evidence="1">
    <location>
        <begin position="31"/>
        <end position="52"/>
    </location>
</feature>
<name>A0ABN3M2X3_9MICO</name>
<accession>A0ABN3M2X3</accession>
<dbReference type="Proteomes" id="UP001500730">
    <property type="component" value="Unassembled WGS sequence"/>
</dbReference>
<proteinExistence type="predicted"/>
<keyword evidence="3" id="KW-1185">Reference proteome</keyword>
<organism evidence="2 3">
    <name type="scientific">Terrabacter carboxydivorans</name>
    <dbReference type="NCBI Taxonomy" id="619730"/>
    <lineage>
        <taxon>Bacteria</taxon>
        <taxon>Bacillati</taxon>
        <taxon>Actinomycetota</taxon>
        <taxon>Actinomycetes</taxon>
        <taxon>Micrococcales</taxon>
        <taxon>Intrasporangiaceae</taxon>
        <taxon>Terrabacter</taxon>
    </lineage>
</organism>
<evidence type="ECO:0000313" key="3">
    <source>
        <dbReference type="Proteomes" id="UP001500730"/>
    </source>
</evidence>
<evidence type="ECO:0000313" key="2">
    <source>
        <dbReference type="EMBL" id="GAA2494972.1"/>
    </source>
</evidence>
<sequence>MIGGTYAVVLGDASLAEEALGVESLDVVSLDADPRSPKPTRTSAAAPSASSDLRVRRAVGTVRVMKAPSVGPGRGPRLVPF</sequence>
<comment type="caution">
    <text evidence="2">The sequence shown here is derived from an EMBL/GenBank/DDBJ whole genome shotgun (WGS) entry which is preliminary data.</text>
</comment>
<reference evidence="2 3" key="1">
    <citation type="journal article" date="2019" name="Int. J. Syst. Evol. Microbiol.">
        <title>The Global Catalogue of Microorganisms (GCM) 10K type strain sequencing project: providing services to taxonomists for standard genome sequencing and annotation.</title>
        <authorList>
            <consortium name="The Broad Institute Genomics Platform"/>
            <consortium name="The Broad Institute Genome Sequencing Center for Infectious Disease"/>
            <person name="Wu L."/>
            <person name="Ma J."/>
        </authorList>
    </citation>
    <scope>NUCLEOTIDE SEQUENCE [LARGE SCALE GENOMIC DNA]</scope>
    <source>
        <strain evidence="2 3">JCM 16259</strain>
    </source>
</reference>
<dbReference type="EMBL" id="BAAARE010000018">
    <property type="protein sequence ID" value="GAA2494972.1"/>
    <property type="molecule type" value="Genomic_DNA"/>
</dbReference>